<evidence type="ECO:0000259" key="2">
    <source>
        <dbReference type="Pfam" id="PF00109"/>
    </source>
</evidence>
<sequence>MTGATLAITDWSAVSPFGTGRDAFAKGVRQQVSTAVRLDRERWGVPDDVACLVPDFDVRTALGKKGTRSMNRVTGLAVATSGDLLAGAGGLPVPRERTGFVLGTTVGSAQSTIDLTRGSLTGERPYHVESGLIPYAVMNGAAGQCAIWHGLRGPNATLSAGRPGGLVALNYARRLLLSGRATAVLCGAAEEFSDARSWIDHHSREGGAPGPVLGEGCALFSLTTEPEEPPLAELLAVASATFADGDRRGAVDRCVRRALAAGGAEASQVWVACPSGAAGAEGDGELDALTGLFGAARVGTPVAALIGETHAASASFELAALLSRAEDDSACAGRTAVITSIDPGGTAAAAVLRLRPGQ</sequence>
<reference evidence="3" key="1">
    <citation type="submission" date="2021-05" db="EMBL/GenBank/DDBJ databases">
        <authorList>
            <person name="Arsene-Ploetze F."/>
        </authorList>
    </citation>
    <scope>NUCLEOTIDE SEQUENCE</scope>
    <source>
        <strain evidence="3">DSM 42138</strain>
    </source>
</reference>
<dbReference type="RefSeq" id="WP_251484370.1">
    <property type="nucleotide sequence ID" value="NZ_CAJSLV010000002.1"/>
</dbReference>
<comment type="caution">
    <text evidence="3">The sequence shown here is derived from an EMBL/GenBank/DDBJ whole genome shotgun (WGS) entry which is preliminary data.</text>
</comment>
<evidence type="ECO:0000313" key="4">
    <source>
        <dbReference type="Proteomes" id="UP001152519"/>
    </source>
</evidence>
<dbReference type="EMBL" id="CAJSLV010000002">
    <property type="protein sequence ID" value="CAG6391063.1"/>
    <property type="molecule type" value="Genomic_DNA"/>
</dbReference>
<accession>A0A9W4GN72</accession>
<name>A0A9W4GN72_9ACTN</name>
<dbReference type="InterPro" id="IPR014030">
    <property type="entry name" value="Ketoacyl_synth_N"/>
</dbReference>
<dbReference type="GO" id="GO:0006633">
    <property type="term" value="P:fatty acid biosynthetic process"/>
    <property type="evidence" value="ECO:0007669"/>
    <property type="project" value="TreeGrafter"/>
</dbReference>
<dbReference type="InterPro" id="IPR016039">
    <property type="entry name" value="Thiolase-like"/>
</dbReference>
<proteinExistence type="predicted"/>
<dbReference type="Gene3D" id="3.40.47.10">
    <property type="match status" value="1"/>
</dbReference>
<feature type="domain" description="Beta-ketoacyl synthase-like N-terminal" evidence="2">
    <location>
        <begin position="7"/>
        <end position="223"/>
    </location>
</feature>
<dbReference type="PANTHER" id="PTHR11712:SF336">
    <property type="entry name" value="3-OXOACYL-[ACYL-CARRIER-PROTEIN] SYNTHASE, MITOCHONDRIAL"/>
    <property type="match status" value="1"/>
</dbReference>
<evidence type="ECO:0000256" key="1">
    <source>
        <dbReference type="ARBA" id="ARBA00022679"/>
    </source>
</evidence>
<protein>
    <submittedName>
        <fullName evidence="3">3-oxoacyl-ACP synthase</fullName>
    </submittedName>
</protein>
<dbReference type="SUPFAM" id="SSF53901">
    <property type="entry name" value="Thiolase-like"/>
    <property type="match status" value="2"/>
</dbReference>
<dbReference type="Proteomes" id="UP001152519">
    <property type="component" value="Unassembled WGS sequence"/>
</dbReference>
<dbReference type="InterPro" id="IPR000794">
    <property type="entry name" value="Beta-ketoacyl_synthase"/>
</dbReference>
<keyword evidence="4" id="KW-1185">Reference proteome</keyword>
<dbReference type="Pfam" id="PF00109">
    <property type="entry name" value="ketoacyl-synt"/>
    <property type="match status" value="1"/>
</dbReference>
<organism evidence="3 4">
    <name type="scientific">Actinacidiphila cocklensis</name>
    <dbReference type="NCBI Taxonomy" id="887465"/>
    <lineage>
        <taxon>Bacteria</taxon>
        <taxon>Bacillati</taxon>
        <taxon>Actinomycetota</taxon>
        <taxon>Actinomycetes</taxon>
        <taxon>Kitasatosporales</taxon>
        <taxon>Streptomycetaceae</taxon>
        <taxon>Actinacidiphila</taxon>
    </lineage>
</organism>
<gene>
    <name evidence="3" type="ORF">SCOCK_100129</name>
</gene>
<evidence type="ECO:0000313" key="3">
    <source>
        <dbReference type="EMBL" id="CAG6391063.1"/>
    </source>
</evidence>
<keyword evidence="1" id="KW-0808">Transferase</keyword>
<dbReference type="PANTHER" id="PTHR11712">
    <property type="entry name" value="POLYKETIDE SYNTHASE-RELATED"/>
    <property type="match status" value="1"/>
</dbReference>
<dbReference type="GO" id="GO:0004315">
    <property type="term" value="F:3-oxoacyl-[acyl-carrier-protein] synthase activity"/>
    <property type="evidence" value="ECO:0007669"/>
    <property type="project" value="TreeGrafter"/>
</dbReference>
<dbReference type="AlphaFoldDB" id="A0A9W4GN72"/>